<dbReference type="STRING" id="180088.A0A1J8R0H9"/>
<evidence type="ECO:0000313" key="3">
    <source>
        <dbReference type="EMBL" id="OJA19280.1"/>
    </source>
</evidence>
<evidence type="ECO:0000256" key="1">
    <source>
        <dbReference type="ARBA" id="ARBA00009042"/>
    </source>
</evidence>
<keyword evidence="2" id="KW-0812">Transmembrane</keyword>
<protein>
    <submittedName>
        <fullName evidence="3">Uncharacterized protein</fullName>
    </submittedName>
</protein>
<dbReference type="OrthoDB" id="407298at2759"/>
<sequence length="373" mass="42118">MRAEFAWISFKVTPKQWAIATEIHNTRLEEKNHASGLETVKKNLQALLRKLGDIEVAVMNRVVKNDFNSFWLGNVLATILFLQMSRLLPWPQPPGIFSEGKHFHPRAFLETVKQIYEQVFLRPTGESPALEQEAFVRMLLDRSTTLESGTVLFRLYKDPEVDASMTVASSTFELSTSRNTGPPRRDFLLSLIFMLLLSVLMFMLTSLRSGSETFWRLHCLAVELIKAEVEKKIRKAHMCSSCKTIMYPGLENSPDQTRYSLFNLSDVTPAARINTPIAAIAWNGLRQICVYYITATNKVQEITYSAQSGWFQGATPGTAVENSSCLYAQVRASLPRALLRVGFQSTEAPQTITEVYYVDSCILNGVENVSVRK</sequence>
<comment type="caution">
    <text evidence="3">The sequence shown here is derived from an EMBL/GenBank/DDBJ whole genome shotgun (WGS) entry which is preliminary data.</text>
</comment>
<accession>A0A1J8R0H9</accession>
<organism evidence="3 4">
    <name type="scientific">Rhizopogon vesiculosus</name>
    <dbReference type="NCBI Taxonomy" id="180088"/>
    <lineage>
        <taxon>Eukaryota</taxon>
        <taxon>Fungi</taxon>
        <taxon>Dikarya</taxon>
        <taxon>Basidiomycota</taxon>
        <taxon>Agaricomycotina</taxon>
        <taxon>Agaricomycetes</taxon>
        <taxon>Agaricomycetidae</taxon>
        <taxon>Boletales</taxon>
        <taxon>Suillineae</taxon>
        <taxon>Rhizopogonaceae</taxon>
        <taxon>Rhizopogon</taxon>
    </lineage>
</organism>
<gene>
    <name evidence="3" type="ORF">AZE42_04501</name>
</gene>
<dbReference type="AlphaFoldDB" id="A0A1J8R0H9"/>
<dbReference type="Gene3D" id="2.120.10.70">
    <property type="entry name" value="Fucose-specific lectin"/>
    <property type="match status" value="1"/>
</dbReference>
<keyword evidence="2" id="KW-1133">Transmembrane helix</keyword>
<dbReference type="Proteomes" id="UP000183567">
    <property type="component" value="Unassembled WGS sequence"/>
</dbReference>
<name>A0A1J8R0H9_9AGAM</name>
<feature type="transmembrane region" description="Helical" evidence="2">
    <location>
        <begin position="187"/>
        <end position="207"/>
    </location>
</feature>
<dbReference type="EMBL" id="LVVM01001105">
    <property type="protein sequence ID" value="OJA19280.1"/>
    <property type="molecule type" value="Genomic_DNA"/>
</dbReference>
<dbReference type="Pfam" id="PF07938">
    <property type="entry name" value="Fungal_lectin"/>
    <property type="match status" value="1"/>
</dbReference>
<reference evidence="3 4" key="1">
    <citation type="submission" date="2016-03" db="EMBL/GenBank/DDBJ databases">
        <title>Comparative genomics of the ectomycorrhizal sister species Rhizopogon vinicolor and Rhizopogon vesiculosus (Basidiomycota: Boletales) reveals a divergence of the mating type B locus.</title>
        <authorList>
            <person name="Mujic A.B."/>
            <person name="Kuo A."/>
            <person name="Tritt A."/>
            <person name="Lipzen A."/>
            <person name="Chen C."/>
            <person name="Johnson J."/>
            <person name="Sharma A."/>
            <person name="Barry K."/>
            <person name="Grigoriev I.V."/>
            <person name="Spatafora J.W."/>
        </authorList>
    </citation>
    <scope>NUCLEOTIDE SEQUENCE [LARGE SCALE GENOMIC DNA]</scope>
    <source>
        <strain evidence="3 4">AM-OR11-056</strain>
    </source>
</reference>
<dbReference type="InterPro" id="IPR012475">
    <property type="entry name" value="Fungal_lectin"/>
</dbReference>
<comment type="similarity">
    <text evidence="1">Belongs to the fungal fucose-specific lectin family.</text>
</comment>
<evidence type="ECO:0000313" key="4">
    <source>
        <dbReference type="Proteomes" id="UP000183567"/>
    </source>
</evidence>
<evidence type="ECO:0000256" key="2">
    <source>
        <dbReference type="SAM" id="Phobius"/>
    </source>
</evidence>
<keyword evidence="2" id="KW-0472">Membrane</keyword>
<proteinExistence type="inferred from homology"/>
<keyword evidence="4" id="KW-1185">Reference proteome</keyword>